<organism evidence="2 3">
    <name type="scientific">Metabacillus flavus</name>
    <dbReference type="NCBI Taxonomy" id="2823519"/>
    <lineage>
        <taxon>Bacteria</taxon>
        <taxon>Bacillati</taxon>
        <taxon>Bacillota</taxon>
        <taxon>Bacilli</taxon>
        <taxon>Bacillales</taxon>
        <taxon>Bacillaceae</taxon>
        <taxon>Metabacillus</taxon>
    </lineage>
</organism>
<dbReference type="Pfam" id="PF06691">
    <property type="entry name" value="DUF1189"/>
    <property type="match status" value="1"/>
</dbReference>
<proteinExistence type="predicted"/>
<feature type="transmembrane region" description="Helical" evidence="1">
    <location>
        <begin position="169"/>
        <end position="200"/>
    </location>
</feature>
<reference evidence="2 3" key="1">
    <citation type="submission" date="2021-04" db="EMBL/GenBank/DDBJ databases">
        <title>Metabacillus sp. strain KIGAM252 whole genome sequence.</title>
        <authorList>
            <person name="Seo M.-J."/>
            <person name="Cho E.-S."/>
            <person name="Hwang C.Y."/>
            <person name="Yoon D.J."/>
        </authorList>
    </citation>
    <scope>NUCLEOTIDE SEQUENCE [LARGE SCALE GENOMIC DNA]</scope>
    <source>
        <strain evidence="2 3">KIGAM252</strain>
    </source>
</reference>
<comment type="caution">
    <text evidence="2">The sequence shown here is derived from an EMBL/GenBank/DDBJ whole genome shotgun (WGS) entry which is preliminary data.</text>
</comment>
<keyword evidence="1" id="KW-0812">Transmembrane</keyword>
<dbReference type="InterPro" id="IPR009574">
    <property type="entry name" value="DUF1189"/>
</dbReference>
<evidence type="ECO:0000313" key="2">
    <source>
        <dbReference type="EMBL" id="MBS2969707.1"/>
    </source>
</evidence>
<keyword evidence="1" id="KW-1133">Transmembrane helix</keyword>
<feature type="transmembrane region" description="Helical" evidence="1">
    <location>
        <begin position="39"/>
        <end position="61"/>
    </location>
</feature>
<dbReference type="EMBL" id="JAGVRK010000001">
    <property type="protein sequence ID" value="MBS2969707.1"/>
    <property type="molecule type" value="Genomic_DNA"/>
</dbReference>
<accession>A0ABS5LG20</accession>
<feature type="transmembrane region" description="Helical" evidence="1">
    <location>
        <begin position="212"/>
        <end position="230"/>
    </location>
</feature>
<keyword evidence="3" id="KW-1185">Reference proteome</keyword>
<protein>
    <submittedName>
        <fullName evidence="2">DUF1189 domain-containing protein</fullName>
    </submittedName>
</protein>
<dbReference type="Proteomes" id="UP000682403">
    <property type="component" value="Unassembled WGS sequence"/>
</dbReference>
<name>A0ABS5LG20_9BACI</name>
<gene>
    <name evidence="2" type="ORF">J9317_13120</name>
</gene>
<keyword evidence="1" id="KW-0472">Membrane</keyword>
<feature type="transmembrane region" description="Helical" evidence="1">
    <location>
        <begin position="236"/>
        <end position="255"/>
    </location>
</feature>
<evidence type="ECO:0000313" key="3">
    <source>
        <dbReference type="Proteomes" id="UP000682403"/>
    </source>
</evidence>
<sequence>MGLNDKGSERVNVFKQLAKSLYSPKDIASFRFQGIGKTILYVFILSLVTIVPASIFLGLTISSSITAAQQTIQSDLPGFAIKNGELTAETDKPLEIKDGELFIVLDPTGSFTSKELELKQNAVGILKKEFVLVSNGTAQSIPYNSAGNFSITKDQIVDFADQTGQLKPVIIGAAIVLLYLISSFSKFVEVTILALLGLIIRSMLKKKVNYKQSWVMSAYSVTLATLFLTIMNAVQAAVPSQGLVIWFVHLVMLYLSIKEVPSKKEPAVIV</sequence>
<dbReference type="RefSeq" id="WP_211559287.1">
    <property type="nucleotide sequence ID" value="NZ_JAGVRK010000001.1"/>
</dbReference>
<evidence type="ECO:0000256" key="1">
    <source>
        <dbReference type="SAM" id="Phobius"/>
    </source>
</evidence>